<protein>
    <submittedName>
        <fullName evidence="2">Uncharacterized protein</fullName>
    </submittedName>
</protein>
<sequence>MDKIQKVKIYKISISQRVETGRCLTCFEACIYFLVQTALTVATGILLYHPKEGYLTGETLEKYMKVCNDSWTRDEINGKSYPKYASPCKDYVNIYSQWSTVLQLFFAFYIIQWARMFLIFCAVWCRGIDCFTKLFDCLGCTQCCYGIASIIILHVYRFQPAGRVAAMDYLTMDEHNQYFENYKEEWSRNGTMPESGQYFRGRYLLGLVIYIWGGGFLLCCLTCCLAYCHYKKYGQG</sequence>
<dbReference type="EMBL" id="RRYP01012453">
    <property type="protein sequence ID" value="TNV77102.1"/>
    <property type="molecule type" value="Genomic_DNA"/>
</dbReference>
<organism evidence="2 3">
    <name type="scientific">Halteria grandinella</name>
    <dbReference type="NCBI Taxonomy" id="5974"/>
    <lineage>
        <taxon>Eukaryota</taxon>
        <taxon>Sar</taxon>
        <taxon>Alveolata</taxon>
        <taxon>Ciliophora</taxon>
        <taxon>Intramacronucleata</taxon>
        <taxon>Spirotrichea</taxon>
        <taxon>Stichotrichia</taxon>
        <taxon>Sporadotrichida</taxon>
        <taxon>Halteriidae</taxon>
        <taxon>Halteria</taxon>
    </lineage>
</organism>
<dbReference type="Proteomes" id="UP000785679">
    <property type="component" value="Unassembled WGS sequence"/>
</dbReference>
<evidence type="ECO:0000313" key="3">
    <source>
        <dbReference type="Proteomes" id="UP000785679"/>
    </source>
</evidence>
<reference evidence="2" key="1">
    <citation type="submission" date="2019-06" db="EMBL/GenBank/DDBJ databases">
        <authorList>
            <person name="Zheng W."/>
        </authorList>
    </citation>
    <scope>NUCLEOTIDE SEQUENCE</scope>
    <source>
        <strain evidence="2">QDHG01</strain>
    </source>
</reference>
<comment type="caution">
    <text evidence="2">The sequence shown here is derived from an EMBL/GenBank/DDBJ whole genome shotgun (WGS) entry which is preliminary data.</text>
</comment>
<keyword evidence="1" id="KW-1133">Transmembrane helix</keyword>
<evidence type="ECO:0000256" key="1">
    <source>
        <dbReference type="SAM" id="Phobius"/>
    </source>
</evidence>
<dbReference type="AlphaFoldDB" id="A0A8J8SZY6"/>
<keyword evidence="1" id="KW-0472">Membrane</keyword>
<dbReference type="OrthoDB" id="324525at2759"/>
<keyword evidence="1" id="KW-0812">Transmembrane</keyword>
<feature type="transmembrane region" description="Helical" evidence="1">
    <location>
        <begin position="21"/>
        <end position="48"/>
    </location>
</feature>
<proteinExistence type="predicted"/>
<feature type="transmembrane region" description="Helical" evidence="1">
    <location>
        <begin position="137"/>
        <end position="156"/>
    </location>
</feature>
<evidence type="ECO:0000313" key="2">
    <source>
        <dbReference type="EMBL" id="TNV77102.1"/>
    </source>
</evidence>
<feature type="transmembrane region" description="Helical" evidence="1">
    <location>
        <begin position="101"/>
        <end position="125"/>
    </location>
</feature>
<name>A0A8J8SZY6_HALGN</name>
<feature type="transmembrane region" description="Helical" evidence="1">
    <location>
        <begin position="203"/>
        <end position="228"/>
    </location>
</feature>
<keyword evidence="3" id="KW-1185">Reference proteome</keyword>
<accession>A0A8J8SZY6</accession>
<gene>
    <name evidence="2" type="ORF">FGO68_gene3587</name>
</gene>